<keyword evidence="2" id="KW-1185">Reference proteome</keyword>
<evidence type="ECO:0000313" key="1">
    <source>
        <dbReference type="EMBL" id="GAA4767254.1"/>
    </source>
</evidence>
<sequence length="40" mass="4966">MKYKSAKKVNQNKKRYAKMKELYADEFVYEIIKKEKTYTK</sequence>
<dbReference type="Proteomes" id="UP001500141">
    <property type="component" value="Unassembled WGS sequence"/>
</dbReference>
<accession>A0ABP8ZVQ1</accession>
<proteinExistence type="predicted"/>
<protein>
    <submittedName>
        <fullName evidence="1">Uncharacterized protein</fullName>
    </submittedName>
</protein>
<dbReference type="RefSeq" id="WP_264541921.1">
    <property type="nucleotide sequence ID" value="NZ_BAABIP010000014.1"/>
</dbReference>
<dbReference type="EMBL" id="BAABIP010000014">
    <property type="protein sequence ID" value="GAA4767254.1"/>
    <property type="molecule type" value="Genomic_DNA"/>
</dbReference>
<gene>
    <name evidence="1" type="ORF">GCM10023230_16290</name>
</gene>
<evidence type="ECO:0000313" key="2">
    <source>
        <dbReference type="Proteomes" id="UP001500141"/>
    </source>
</evidence>
<comment type="caution">
    <text evidence="1">The sequence shown here is derived from an EMBL/GenBank/DDBJ whole genome shotgun (WGS) entry which is preliminary data.</text>
</comment>
<reference evidence="2" key="1">
    <citation type="journal article" date="2019" name="Int. J. Syst. Evol. Microbiol.">
        <title>The Global Catalogue of Microorganisms (GCM) 10K type strain sequencing project: providing services to taxonomists for standard genome sequencing and annotation.</title>
        <authorList>
            <consortium name="The Broad Institute Genomics Platform"/>
            <consortium name="The Broad Institute Genome Sequencing Center for Infectious Disease"/>
            <person name="Wu L."/>
            <person name="Ma J."/>
        </authorList>
    </citation>
    <scope>NUCLEOTIDE SEQUENCE [LARGE SCALE GENOMIC DNA]</scope>
    <source>
        <strain evidence="2">JCM 18198</strain>
    </source>
</reference>
<organism evidence="1 2">
    <name type="scientific">Flavobacterium hankyongi</name>
    <dbReference type="NCBI Taxonomy" id="1176532"/>
    <lineage>
        <taxon>Bacteria</taxon>
        <taxon>Pseudomonadati</taxon>
        <taxon>Bacteroidota</taxon>
        <taxon>Flavobacteriia</taxon>
        <taxon>Flavobacteriales</taxon>
        <taxon>Flavobacteriaceae</taxon>
        <taxon>Flavobacterium</taxon>
    </lineage>
</organism>
<name>A0ABP8ZVQ1_9FLAO</name>